<feature type="compositionally biased region" description="Pro residues" evidence="1">
    <location>
        <begin position="1"/>
        <end position="15"/>
    </location>
</feature>
<dbReference type="EMBL" id="CP001958">
    <property type="protein sequence ID" value="ADG99390.1"/>
    <property type="molecule type" value="Genomic_DNA"/>
</dbReference>
<evidence type="ECO:0000313" key="5">
    <source>
        <dbReference type="Proteomes" id="UP000002247"/>
    </source>
</evidence>
<name>D6ZDY3_SEGRD</name>
<dbReference type="KEGG" id="srt:Srot_2961"/>
<feature type="transmembrane region" description="Helical" evidence="2">
    <location>
        <begin position="157"/>
        <end position="181"/>
    </location>
</feature>
<gene>
    <name evidence="4" type="ordered locus">Srot_2961</name>
</gene>
<keyword evidence="2" id="KW-1133">Transmembrane helix</keyword>
<dbReference type="HOGENOM" id="CLU_813520_0_0_11"/>
<dbReference type="eggNOG" id="ENOG50330DI">
    <property type="taxonomic scope" value="Bacteria"/>
</dbReference>
<evidence type="ECO:0000313" key="4">
    <source>
        <dbReference type="EMBL" id="ADG99390.1"/>
    </source>
</evidence>
<evidence type="ECO:0000256" key="1">
    <source>
        <dbReference type="SAM" id="MobiDB-lite"/>
    </source>
</evidence>
<feature type="region of interest" description="Disordered" evidence="1">
    <location>
        <begin position="1"/>
        <end position="89"/>
    </location>
</feature>
<feature type="transmembrane region" description="Helical" evidence="2">
    <location>
        <begin position="273"/>
        <end position="296"/>
    </location>
</feature>
<dbReference type="Proteomes" id="UP000002247">
    <property type="component" value="Chromosome"/>
</dbReference>
<evidence type="ECO:0000259" key="3">
    <source>
        <dbReference type="Pfam" id="PF14219"/>
    </source>
</evidence>
<keyword evidence="2" id="KW-0472">Membrane</keyword>
<dbReference type="Pfam" id="PF14219">
    <property type="entry name" value="DUF4328"/>
    <property type="match status" value="1"/>
</dbReference>
<sequence>MTFPQPAGPPSPQRPHLPGLSGHWPSQPPPIPPDRTPTQPAHGPNPRIPVIPPGYRWQASRPPSAIPPRTRPPRPPSPTPRYASPPRWGLVQHFPHTPSGVAAHEKPARTALIEAALAALAGLLGLFAFSEALRYALAFYGREHLLPGPVVAASGALLGFAFWASLVLIVATQGALAWWLWLEREIAYTANNRVDPRRWWEILLLAAAPAVNVVTLGVLLKELLAEHERGGRRAWQSALQSWWIWWAGAHLAVLGLALWLFDTSVQARTEALLLGAVVGVVLVFLAVRTRALVVAIDSSSDPAAADQADRPVRWVIAAGAAKAPESAPAE</sequence>
<proteinExistence type="predicted"/>
<accession>D6ZDY3</accession>
<feature type="transmembrane region" description="Helical" evidence="2">
    <location>
        <begin position="115"/>
        <end position="137"/>
    </location>
</feature>
<feature type="transmembrane region" description="Helical" evidence="2">
    <location>
        <begin position="202"/>
        <end position="220"/>
    </location>
</feature>
<keyword evidence="2" id="KW-0812">Transmembrane</keyword>
<organism evidence="4 5">
    <name type="scientific">Segniliparus rotundus (strain ATCC BAA-972 / CDC 1076 / CIP 108378 / DSM 44985 / JCM 13578)</name>
    <dbReference type="NCBI Taxonomy" id="640132"/>
    <lineage>
        <taxon>Bacteria</taxon>
        <taxon>Bacillati</taxon>
        <taxon>Actinomycetota</taxon>
        <taxon>Actinomycetes</taxon>
        <taxon>Mycobacteriales</taxon>
        <taxon>Segniliparaceae</taxon>
        <taxon>Segniliparus</taxon>
    </lineage>
</organism>
<keyword evidence="5" id="KW-1185">Reference proteome</keyword>
<protein>
    <recommendedName>
        <fullName evidence="3">DUF4328 domain-containing protein</fullName>
    </recommendedName>
</protein>
<dbReference type="InterPro" id="IPR025565">
    <property type="entry name" value="DUF4328"/>
</dbReference>
<feature type="domain" description="DUF4328" evidence="3">
    <location>
        <begin position="149"/>
        <end position="297"/>
    </location>
</feature>
<dbReference type="STRING" id="640132.Srot_2961"/>
<feature type="compositionally biased region" description="Pro residues" evidence="1">
    <location>
        <begin position="26"/>
        <end position="35"/>
    </location>
</feature>
<dbReference type="RefSeq" id="WP_013139837.1">
    <property type="nucleotide sequence ID" value="NC_014168.1"/>
</dbReference>
<feature type="compositionally biased region" description="Pro residues" evidence="1">
    <location>
        <begin position="64"/>
        <end position="79"/>
    </location>
</feature>
<feature type="transmembrane region" description="Helical" evidence="2">
    <location>
        <begin position="240"/>
        <end position="261"/>
    </location>
</feature>
<dbReference type="AlphaFoldDB" id="D6ZDY3"/>
<evidence type="ECO:0000256" key="2">
    <source>
        <dbReference type="SAM" id="Phobius"/>
    </source>
</evidence>
<reference evidence="4 5" key="1">
    <citation type="journal article" date="2010" name="Stand. Genomic Sci.">
        <title>Complete genome sequence of Segniliparus rotundus type strain (CDC 1076).</title>
        <authorList>
            <person name="Sikorski J."/>
            <person name="Lapidus A."/>
            <person name="Copeland A."/>
            <person name="Misra M."/>
            <person name="Glavina Del Rio T."/>
            <person name="Nolan M."/>
            <person name="Lucas S."/>
            <person name="Chen F."/>
            <person name="Tice H."/>
            <person name="Cheng J.F."/>
            <person name="Jando M."/>
            <person name="Schneider S."/>
            <person name="Bruce D."/>
            <person name="Goodwin L."/>
            <person name="Pitluck S."/>
            <person name="Liolios K."/>
            <person name="Mikhailova N."/>
            <person name="Pati A."/>
            <person name="Ivanova N."/>
            <person name="Mavromatis K."/>
            <person name="Chen A."/>
            <person name="Palaniappan K."/>
            <person name="Chertkov O."/>
            <person name="Land M."/>
            <person name="Hauser L."/>
            <person name="Chang Y.J."/>
            <person name="Jeffries C.D."/>
            <person name="Brettin T."/>
            <person name="Detter J.C."/>
            <person name="Han C."/>
            <person name="Rohde M."/>
            <person name="Goker M."/>
            <person name="Bristow J."/>
            <person name="Eisen J.A."/>
            <person name="Markowitz V."/>
            <person name="Hugenholtz P."/>
            <person name="Kyrpides N.C."/>
            <person name="Klenk H.P."/>
        </authorList>
    </citation>
    <scope>NUCLEOTIDE SEQUENCE [LARGE SCALE GENOMIC DNA]</scope>
    <source>
        <strain evidence="5">ATCC BAA-972 / CDC 1076 / CIP 108378 / DSM 44985 / JCM 13578</strain>
    </source>
</reference>
<dbReference type="OrthoDB" id="9854055at2"/>